<protein>
    <submittedName>
        <fullName evidence="1">Uncharacterized protein</fullName>
    </submittedName>
</protein>
<name>A0A2P2Q3D9_RHIMU</name>
<accession>A0A2P2Q3D9</accession>
<proteinExistence type="predicted"/>
<sequence length="70" mass="8573">MWTLTVTFKLFELLPFQIWMDDFFLKYVAVLRGYKFLAHGYLICFNFNFSFSPLYDPFLLNFGPFTFIYR</sequence>
<reference evidence="1" key="1">
    <citation type="submission" date="2018-02" db="EMBL/GenBank/DDBJ databases">
        <title>Rhizophora mucronata_Transcriptome.</title>
        <authorList>
            <person name="Meera S.P."/>
            <person name="Sreeshan A."/>
            <person name="Augustine A."/>
        </authorList>
    </citation>
    <scope>NUCLEOTIDE SEQUENCE</scope>
    <source>
        <tissue evidence="1">Leaf</tissue>
    </source>
</reference>
<dbReference type="EMBL" id="GGEC01081032">
    <property type="protein sequence ID" value="MBX61516.1"/>
    <property type="molecule type" value="Transcribed_RNA"/>
</dbReference>
<evidence type="ECO:0000313" key="1">
    <source>
        <dbReference type="EMBL" id="MBX61516.1"/>
    </source>
</evidence>
<dbReference type="AlphaFoldDB" id="A0A2P2Q3D9"/>
<organism evidence="1">
    <name type="scientific">Rhizophora mucronata</name>
    <name type="common">Asiatic mangrove</name>
    <dbReference type="NCBI Taxonomy" id="61149"/>
    <lineage>
        <taxon>Eukaryota</taxon>
        <taxon>Viridiplantae</taxon>
        <taxon>Streptophyta</taxon>
        <taxon>Embryophyta</taxon>
        <taxon>Tracheophyta</taxon>
        <taxon>Spermatophyta</taxon>
        <taxon>Magnoliopsida</taxon>
        <taxon>eudicotyledons</taxon>
        <taxon>Gunneridae</taxon>
        <taxon>Pentapetalae</taxon>
        <taxon>rosids</taxon>
        <taxon>fabids</taxon>
        <taxon>Malpighiales</taxon>
        <taxon>Rhizophoraceae</taxon>
        <taxon>Rhizophora</taxon>
    </lineage>
</organism>